<dbReference type="InterPro" id="IPR001173">
    <property type="entry name" value="Glyco_trans_2-like"/>
</dbReference>
<evidence type="ECO:0000259" key="1">
    <source>
        <dbReference type="Pfam" id="PF00535"/>
    </source>
</evidence>
<dbReference type="InterPro" id="IPR029044">
    <property type="entry name" value="Nucleotide-diphossugar_trans"/>
</dbReference>
<proteinExistence type="predicted"/>
<dbReference type="Proteomes" id="UP000829116">
    <property type="component" value="Chromosome"/>
</dbReference>
<accession>A0A9Q8V2N7</accession>
<gene>
    <name evidence="2" type="ORF">MNY72_11600</name>
</gene>
<dbReference type="Pfam" id="PF00535">
    <property type="entry name" value="Glycos_transf_2"/>
    <property type="match status" value="1"/>
</dbReference>
<dbReference type="RefSeq" id="WP_241541867.1">
    <property type="nucleotide sequence ID" value="NZ_CAWQWN010000001.1"/>
</dbReference>
<dbReference type="CDD" id="cd00761">
    <property type="entry name" value="Glyco_tranf_GTA_type"/>
    <property type="match status" value="1"/>
</dbReference>
<protein>
    <submittedName>
        <fullName evidence="2">Glycosyltransferase</fullName>
    </submittedName>
</protein>
<feature type="domain" description="Glycosyltransferase 2-like" evidence="1">
    <location>
        <begin position="121"/>
        <end position="226"/>
    </location>
</feature>
<dbReference type="EMBL" id="CP093245">
    <property type="protein sequence ID" value="UNH29990.1"/>
    <property type="molecule type" value="Genomic_DNA"/>
</dbReference>
<evidence type="ECO:0000313" key="3">
    <source>
        <dbReference type="Proteomes" id="UP000829116"/>
    </source>
</evidence>
<dbReference type="Gene3D" id="3.90.550.10">
    <property type="entry name" value="Spore Coat Polysaccharide Biosynthesis Protein SpsA, Chain A"/>
    <property type="match status" value="1"/>
</dbReference>
<organism evidence="2 3">
    <name type="scientific">Moellerella wisconsensis</name>
    <dbReference type="NCBI Taxonomy" id="158849"/>
    <lineage>
        <taxon>Bacteria</taxon>
        <taxon>Pseudomonadati</taxon>
        <taxon>Pseudomonadota</taxon>
        <taxon>Gammaproteobacteria</taxon>
        <taxon>Enterobacterales</taxon>
        <taxon>Morganellaceae</taxon>
        <taxon>Moellerella</taxon>
    </lineage>
</organism>
<name>A0A9Q8V2N7_9GAMM</name>
<dbReference type="SUPFAM" id="SSF53448">
    <property type="entry name" value="Nucleotide-diphospho-sugar transferases"/>
    <property type="match status" value="1"/>
</dbReference>
<sequence length="246" mass="28816">MLDLNIFKLGLKNTKKRLKFDSQVGKFQNNLILNRKNLPTLSAVFRIKNAETYLEISVTSIAPICTEIIIVDNNSSDKSLEICYRLQEQLRDICDIKIYSYNNRLAIAGENYHNNLTESNSLAAYYTFAFSKATSDYVMKADAHLLYTPLALKKIQNKLSDKRRVIIFKGIEIYGMKLSFEKYIFKNDSTFYFVDGMLYEELKFNYKLSKWEQFRSTIITPCFIHFKRIRYINNLGSSNLVENIYK</sequence>
<dbReference type="AlphaFoldDB" id="A0A9Q8V2N7"/>
<reference evidence="2" key="1">
    <citation type="submission" date="2022-03" db="EMBL/GenBank/DDBJ databases">
        <title>ESBL-producing Moellerella wisconsensis and Escherichia marmotae isolated from wild game meat.</title>
        <authorList>
            <person name="Biggel M."/>
        </authorList>
    </citation>
    <scope>NUCLEOTIDE SEQUENCE</scope>
    <source>
        <strain evidence="2">W51</strain>
    </source>
</reference>
<evidence type="ECO:0000313" key="2">
    <source>
        <dbReference type="EMBL" id="UNH29990.1"/>
    </source>
</evidence>